<keyword evidence="2 5" id="KW-0812">Transmembrane</keyword>
<name>A0AAW1BBW0_CROAD</name>
<dbReference type="Pfam" id="PF01490">
    <property type="entry name" value="Aa_trans"/>
    <property type="match status" value="1"/>
</dbReference>
<evidence type="ECO:0000313" key="7">
    <source>
        <dbReference type="EMBL" id="KAK9399635.1"/>
    </source>
</evidence>
<keyword evidence="8" id="KW-1185">Reference proteome</keyword>
<dbReference type="AlphaFoldDB" id="A0AAW1BBW0"/>
<comment type="caution">
    <text evidence="7">The sequence shown here is derived from an EMBL/GenBank/DDBJ whole genome shotgun (WGS) entry which is preliminary data.</text>
</comment>
<dbReference type="GO" id="GO:0005886">
    <property type="term" value="C:plasma membrane"/>
    <property type="evidence" value="ECO:0007669"/>
    <property type="project" value="TreeGrafter"/>
</dbReference>
<protein>
    <submittedName>
        <fullName evidence="7">Sodium-coupled neutral amino acid transporter 4</fullName>
    </submittedName>
</protein>
<proteinExistence type="predicted"/>
<organism evidence="7 8">
    <name type="scientific">Crotalus adamanteus</name>
    <name type="common">Eastern diamondback rattlesnake</name>
    <dbReference type="NCBI Taxonomy" id="8729"/>
    <lineage>
        <taxon>Eukaryota</taxon>
        <taxon>Metazoa</taxon>
        <taxon>Chordata</taxon>
        <taxon>Craniata</taxon>
        <taxon>Vertebrata</taxon>
        <taxon>Euteleostomi</taxon>
        <taxon>Lepidosauria</taxon>
        <taxon>Squamata</taxon>
        <taxon>Bifurcata</taxon>
        <taxon>Unidentata</taxon>
        <taxon>Episquamata</taxon>
        <taxon>Toxicofera</taxon>
        <taxon>Serpentes</taxon>
        <taxon>Colubroidea</taxon>
        <taxon>Viperidae</taxon>
        <taxon>Crotalinae</taxon>
        <taxon>Crotalus</taxon>
    </lineage>
</organism>
<dbReference type="GO" id="GO:0015179">
    <property type="term" value="F:L-amino acid transmembrane transporter activity"/>
    <property type="evidence" value="ECO:0007669"/>
    <property type="project" value="TreeGrafter"/>
</dbReference>
<evidence type="ECO:0000256" key="5">
    <source>
        <dbReference type="SAM" id="Phobius"/>
    </source>
</evidence>
<feature type="transmembrane region" description="Helical" evidence="5">
    <location>
        <begin position="169"/>
        <end position="187"/>
    </location>
</feature>
<evidence type="ECO:0000259" key="6">
    <source>
        <dbReference type="Pfam" id="PF01490"/>
    </source>
</evidence>
<comment type="subcellular location">
    <subcellularLocation>
        <location evidence="1">Membrane</location>
        <topology evidence="1">Multi-pass membrane protein</topology>
    </subcellularLocation>
</comment>
<feature type="transmembrane region" description="Helical" evidence="5">
    <location>
        <begin position="82"/>
        <end position="106"/>
    </location>
</feature>
<evidence type="ECO:0000313" key="8">
    <source>
        <dbReference type="Proteomes" id="UP001474421"/>
    </source>
</evidence>
<accession>A0AAW1BBW0</accession>
<gene>
    <name evidence="7" type="ORF">NXF25_012654</name>
</gene>
<feature type="transmembrane region" description="Helical" evidence="5">
    <location>
        <begin position="229"/>
        <end position="255"/>
    </location>
</feature>
<evidence type="ECO:0000256" key="2">
    <source>
        <dbReference type="ARBA" id="ARBA00022692"/>
    </source>
</evidence>
<evidence type="ECO:0000256" key="1">
    <source>
        <dbReference type="ARBA" id="ARBA00004141"/>
    </source>
</evidence>
<sequence>MMDSTNKQYASVFEETKAKLHQNGVEYEAHGEDSDKCQAKYFVFNSRTAYTIPILAFAFVCHPEVLPIYSELKNRSQKRMQNVSNVSIMGMLIMYLLAALFGYLTFYGEVEDELLHTYRKVYTFDTLLLMVRLAVLVAVTLTVPIVLFPIRTSLTTLLFPRRPFSWIRHFLIAIVILIFNNLLVIFVPTIKDIFGFIGASAATMLIFILPAAFYLRIVKKEPLRSPQKIGVLIFLIIGIIFMFGSMILILLDWIYNSSHSNQH</sequence>
<dbReference type="PANTHER" id="PTHR22950">
    <property type="entry name" value="AMINO ACID TRANSPORTER"/>
    <property type="match status" value="1"/>
</dbReference>
<feature type="transmembrane region" description="Helical" evidence="5">
    <location>
        <begin position="126"/>
        <end position="148"/>
    </location>
</feature>
<feature type="transmembrane region" description="Helical" evidence="5">
    <location>
        <begin position="193"/>
        <end position="217"/>
    </location>
</feature>
<dbReference type="PANTHER" id="PTHR22950:SF222">
    <property type="entry name" value="SODIUM-COUPLED NEUTRAL AMINO ACID TRANSPORTER 4"/>
    <property type="match status" value="1"/>
</dbReference>
<evidence type="ECO:0000256" key="3">
    <source>
        <dbReference type="ARBA" id="ARBA00022989"/>
    </source>
</evidence>
<keyword evidence="3 5" id="KW-1133">Transmembrane helix</keyword>
<dbReference type="InterPro" id="IPR013057">
    <property type="entry name" value="AA_transpt_TM"/>
</dbReference>
<dbReference type="Proteomes" id="UP001474421">
    <property type="component" value="Unassembled WGS sequence"/>
</dbReference>
<dbReference type="EMBL" id="JAOTOJ010000006">
    <property type="protein sequence ID" value="KAK9399635.1"/>
    <property type="molecule type" value="Genomic_DNA"/>
</dbReference>
<feature type="domain" description="Amino acid transporter transmembrane" evidence="6">
    <location>
        <begin position="40"/>
        <end position="248"/>
    </location>
</feature>
<keyword evidence="4 5" id="KW-0472">Membrane</keyword>
<evidence type="ECO:0000256" key="4">
    <source>
        <dbReference type="ARBA" id="ARBA00023136"/>
    </source>
</evidence>
<reference evidence="7 8" key="1">
    <citation type="journal article" date="2024" name="Proc. Natl. Acad. Sci. U.S.A.">
        <title>The genetic regulatory architecture and epigenomic basis for age-related changes in rattlesnake venom.</title>
        <authorList>
            <person name="Hogan M.P."/>
            <person name="Holding M.L."/>
            <person name="Nystrom G.S."/>
            <person name="Colston T.J."/>
            <person name="Bartlett D.A."/>
            <person name="Mason A.J."/>
            <person name="Ellsworth S.A."/>
            <person name="Rautsaw R.M."/>
            <person name="Lawrence K.C."/>
            <person name="Strickland J.L."/>
            <person name="He B."/>
            <person name="Fraser P."/>
            <person name="Margres M.J."/>
            <person name="Gilbert D.M."/>
            <person name="Gibbs H.L."/>
            <person name="Parkinson C.L."/>
            <person name="Rokyta D.R."/>
        </authorList>
    </citation>
    <scope>NUCLEOTIDE SEQUENCE [LARGE SCALE GENOMIC DNA]</scope>
    <source>
        <strain evidence="7">DRR0105</strain>
    </source>
</reference>